<evidence type="ECO:0000256" key="7">
    <source>
        <dbReference type="ARBA" id="ARBA00023242"/>
    </source>
</evidence>
<accession>A0ABR4PV79</accession>
<evidence type="ECO:0000256" key="3">
    <source>
        <dbReference type="ARBA" id="ARBA00011167"/>
    </source>
</evidence>
<keyword evidence="7 10" id="KW-0539">Nucleus</keyword>
<comment type="function">
    <text evidence="9 10">Component of the 90S pre-ribosome involved in the maturation of rRNAs. Required for early cleavages of the pre-RNAs in the 40S ribosomal subunit maturation pathway.</text>
</comment>
<evidence type="ECO:0000313" key="13">
    <source>
        <dbReference type="EMBL" id="KAL3427057.1"/>
    </source>
</evidence>
<evidence type="ECO:0000313" key="14">
    <source>
        <dbReference type="Proteomes" id="UP001629113"/>
    </source>
</evidence>
<evidence type="ECO:0000256" key="9">
    <source>
        <dbReference type="ARBA" id="ARBA00025053"/>
    </source>
</evidence>
<evidence type="ECO:0000256" key="2">
    <source>
        <dbReference type="ARBA" id="ARBA00009418"/>
    </source>
</evidence>
<feature type="coiled-coil region" evidence="11">
    <location>
        <begin position="210"/>
        <end position="277"/>
    </location>
</feature>
<reference evidence="13 14" key="1">
    <citation type="submission" date="2024-06" db="EMBL/GenBank/DDBJ databases">
        <title>Complete genome of Phlyctema vagabunda strain 19-DSS-EL-015.</title>
        <authorList>
            <person name="Fiorenzani C."/>
        </authorList>
    </citation>
    <scope>NUCLEOTIDE SEQUENCE [LARGE SCALE GENOMIC DNA]</scope>
    <source>
        <strain evidence="13 14">19-DSS-EL-015</strain>
    </source>
</reference>
<feature type="compositionally biased region" description="Basic and acidic residues" evidence="12">
    <location>
        <begin position="118"/>
        <end position="133"/>
    </location>
</feature>
<dbReference type="Pfam" id="PF06102">
    <property type="entry name" value="RRP36"/>
    <property type="match status" value="1"/>
</dbReference>
<dbReference type="EMBL" id="JBFCZG010000001">
    <property type="protein sequence ID" value="KAL3427057.1"/>
    <property type="molecule type" value="Genomic_DNA"/>
</dbReference>
<proteinExistence type="inferred from homology"/>
<keyword evidence="4 10" id="KW-0690">Ribosome biogenesis</keyword>
<dbReference type="InterPro" id="IPR009292">
    <property type="entry name" value="RRP36"/>
</dbReference>
<evidence type="ECO:0000256" key="11">
    <source>
        <dbReference type="SAM" id="Coils"/>
    </source>
</evidence>
<feature type="region of interest" description="Disordered" evidence="12">
    <location>
        <begin position="288"/>
        <end position="307"/>
    </location>
</feature>
<comment type="similarity">
    <text evidence="2 10">Belongs to the RRP36 family.</text>
</comment>
<feature type="compositionally biased region" description="Basic residues" evidence="12">
    <location>
        <begin position="288"/>
        <end position="300"/>
    </location>
</feature>
<evidence type="ECO:0000256" key="10">
    <source>
        <dbReference type="RuleBase" id="RU368027"/>
    </source>
</evidence>
<protein>
    <recommendedName>
        <fullName evidence="10">rRNA biogenesis protein RRP36</fullName>
    </recommendedName>
</protein>
<gene>
    <name evidence="13" type="ORF">PVAG01_00566</name>
</gene>
<sequence>MSSIKRKALDGGLQRRVRARRDASEEPEEIIDSTSSSSAENEDSGSEGESNGSEKQEEEDDEASESESESEDEGVDAVASVSFGALAKAQASLNSKGTKSAKKSNKAGNDDTWENNEAVERKAGRKDHRDFNRSSKHAPTEISSKKAVSRRREVVPVTKREYRDPRFEPLAGTLDESKVKAAYSFLDDYRDDEIKELKNTIKTTKDEDVKDRLKRTLLSMESKKKAQKRRDKEQEILDKHRKEEKELVKQGKKPFYLKKAEQKKRVLLDQFGELKGKQLDHVIERRRKKVEGKEKKRMPMARRVIES</sequence>
<dbReference type="PANTHER" id="PTHR21738:SF0">
    <property type="entry name" value="RIBOSOMAL RNA PROCESSING PROTEIN 36 HOMOLOG"/>
    <property type="match status" value="1"/>
</dbReference>
<feature type="region of interest" description="Disordered" evidence="12">
    <location>
        <begin position="1"/>
        <end position="157"/>
    </location>
</feature>
<comment type="subunit">
    <text evidence="3 10">Associates with 90S and pre-40S pre-ribosomal particles.</text>
</comment>
<organism evidence="13 14">
    <name type="scientific">Phlyctema vagabunda</name>
    <dbReference type="NCBI Taxonomy" id="108571"/>
    <lineage>
        <taxon>Eukaryota</taxon>
        <taxon>Fungi</taxon>
        <taxon>Dikarya</taxon>
        <taxon>Ascomycota</taxon>
        <taxon>Pezizomycotina</taxon>
        <taxon>Leotiomycetes</taxon>
        <taxon>Helotiales</taxon>
        <taxon>Dermateaceae</taxon>
        <taxon>Phlyctema</taxon>
    </lineage>
</organism>
<evidence type="ECO:0000256" key="8">
    <source>
        <dbReference type="ARBA" id="ARBA00023274"/>
    </source>
</evidence>
<evidence type="ECO:0000256" key="12">
    <source>
        <dbReference type="SAM" id="MobiDB-lite"/>
    </source>
</evidence>
<keyword evidence="5 10" id="KW-0698">rRNA processing</keyword>
<keyword evidence="8 10" id="KW-0687">Ribonucleoprotein</keyword>
<dbReference type="PANTHER" id="PTHR21738">
    <property type="entry name" value="RIBOSOMAL RNA PROCESSING PROTEIN 36 HOMOLOG"/>
    <property type="match status" value="1"/>
</dbReference>
<evidence type="ECO:0000256" key="6">
    <source>
        <dbReference type="ARBA" id="ARBA00023054"/>
    </source>
</evidence>
<feature type="compositionally biased region" description="Acidic residues" evidence="12">
    <location>
        <begin position="56"/>
        <end position="75"/>
    </location>
</feature>
<dbReference type="Proteomes" id="UP001629113">
    <property type="component" value="Unassembled WGS sequence"/>
</dbReference>
<evidence type="ECO:0000256" key="4">
    <source>
        <dbReference type="ARBA" id="ARBA00022517"/>
    </source>
</evidence>
<evidence type="ECO:0000256" key="5">
    <source>
        <dbReference type="ARBA" id="ARBA00022552"/>
    </source>
</evidence>
<evidence type="ECO:0000256" key="1">
    <source>
        <dbReference type="ARBA" id="ARBA00004604"/>
    </source>
</evidence>
<keyword evidence="14" id="KW-1185">Reference proteome</keyword>
<name>A0ABR4PV79_9HELO</name>
<comment type="caution">
    <text evidence="13">The sequence shown here is derived from an EMBL/GenBank/DDBJ whole genome shotgun (WGS) entry which is preliminary data.</text>
</comment>
<comment type="subcellular location">
    <subcellularLocation>
        <location evidence="1 10">Nucleus</location>
        <location evidence="1 10">Nucleolus</location>
    </subcellularLocation>
</comment>
<keyword evidence="6 11" id="KW-0175">Coiled coil</keyword>